<dbReference type="InterPro" id="IPR007874">
    <property type="entry name" value="MinC_N"/>
</dbReference>
<dbReference type="InterPro" id="IPR005526">
    <property type="entry name" value="Septum_form_inhib_MinC_C"/>
</dbReference>
<dbReference type="InterPro" id="IPR036145">
    <property type="entry name" value="MinC_C_sf"/>
</dbReference>
<evidence type="ECO:0000256" key="2">
    <source>
        <dbReference type="ARBA" id="ARBA00022618"/>
    </source>
</evidence>
<dbReference type="NCBIfam" id="TIGR01222">
    <property type="entry name" value="minC"/>
    <property type="match status" value="1"/>
</dbReference>
<proteinExistence type="inferred from homology"/>
<dbReference type="Pfam" id="PF05209">
    <property type="entry name" value="MinC_N"/>
    <property type="match status" value="1"/>
</dbReference>
<comment type="subunit">
    <text evidence="6 7">Interacts with MinD and FtsZ.</text>
</comment>
<name>R1CSZ5_9FIRM</name>
<evidence type="ECO:0000256" key="7">
    <source>
        <dbReference type="HAMAP-Rule" id="MF_00267"/>
    </source>
</evidence>
<dbReference type="RefSeq" id="WP_006315692.1">
    <property type="nucleotide sequence ID" value="NZ_ARZA01000236.1"/>
</dbReference>
<dbReference type="Gene3D" id="3.30.160.540">
    <property type="match status" value="1"/>
</dbReference>
<dbReference type="PANTHER" id="PTHR34108">
    <property type="entry name" value="SEPTUM SITE-DETERMINING PROTEIN MINC"/>
    <property type="match status" value="1"/>
</dbReference>
<keyword evidence="4 7" id="KW-0131">Cell cycle</keyword>
<dbReference type="AlphaFoldDB" id="R1CSZ5"/>
<dbReference type="HAMAP" id="MF_00267">
    <property type="entry name" value="MinC"/>
    <property type="match status" value="1"/>
</dbReference>
<comment type="similarity">
    <text evidence="1 7">Belongs to the MinC family.</text>
</comment>
<dbReference type="Proteomes" id="UP000013378">
    <property type="component" value="Unassembled WGS sequence"/>
</dbReference>
<accession>R1CSZ5</accession>
<evidence type="ECO:0000256" key="1">
    <source>
        <dbReference type="ARBA" id="ARBA00006291"/>
    </source>
</evidence>
<gene>
    <name evidence="7" type="primary">minC</name>
    <name evidence="10" type="ORF">L21TH_2128</name>
</gene>
<dbReference type="PANTHER" id="PTHR34108:SF1">
    <property type="entry name" value="SEPTUM SITE-DETERMINING PROTEIN MINC"/>
    <property type="match status" value="1"/>
</dbReference>
<dbReference type="GO" id="GO:0000917">
    <property type="term" value="P:division septum assembly"/>
    <property type="evidence" value="ECO:0007669"/>
    <property type="project" value="UniProtKB-KW"/>
</dbReference>
<dbReference type="SUPFAM" id="SSF63848">
    <property type="entry name" value="Cell-division inhibitor MinC, C-terminal domain"/>
    <property type="match status" value="1"/>
</dbReference>
<keyword evidence="11" id="KW-1185">Reference proteome</keyword>
<dbReference type="InterPro" id="IPR013033">
    <property type="entry name" value="MinC"/>
</dbReference>
<dbReference type="InterPro" id="IPR016098">
    <property type="entry name" value="CAP/MinC_C"/>
</dbReference>
<dbReference type="Gene3D" id="2.160.20.70">
    <property type="match status" value="1"/>
</dbReference>
<dbReference type="GO" id="GO:0051302">
    <property type="term" value="P:regulation of cell division"/>
    <property type="evidence" value="ECO:0007669"/>
    <property type="project" value="InterPro"/>
</dbReference>
<dbReference type="OrthoDB" id="9790810at2"/>
<dbReference type="EMBL" id="ARZA01000236">
    <property type="protein sequence ID" value="EOC99823.1"/>
    <property type="molecule type" value="Genomic_DNA"/>
</dbReference>
<evidence type="ECO:0000256" key="3">
    <source>
        <dbReference type="ARBA" id="ARBA00023210"/>
    </source>
</evidence>
<protein>
    <recommendedName>
        <fullName evidence="7">Probable septum site-determining protein MinC</fullName>
    </recommendedName>
</protein>
<evidence type="ECO:0000313" key="10">
    <source>
        <dbReference type="EMBL" id="EOC99823.1"/>
    </source>
</evidence>
<evidence type="ECO:0000256" key="6">
    <source>
        <dbReference type="ARBA" id="ARBA00046874"/>
    </source>
</evidence>
<evidence type="ECO:0000256" key="5">
    <source>
        <dbReference type="ARBA" id="ARBA00025606"/>
    </source>
</evidence>
<feature type="domain" description="Septum formation inhibitor MinC C-terminal" evidence="8">
    <location>
        <begin position="107"/>
        <end position="207"/>
    </location>
</feature>
<sequence length="213" mass="23603">MNGNLVTFKGNKDGIYIHIKEGNFKAIKEQLDKKLKNAGSFFSGGKVINFKGKKLTNKEKEELEHIISEKYGIDIEKENNNFSSEKIDKSNKDMNFFQGINEGKTKFIRATIRSGQEINYEGNIVILGDINPGGVVIAKGNIVVLGALRGVAIAGSDGNKEAIVAAFNLQPTQLKIGDILSRSPDEDEVSFRRPEIAYIRDDSIIVEPYLPKK</sequence>
<evidence type="ECO:0000313" key="11">
    <source>
        <dbReference type="Proteomes" id="UP000013378"/>
    </source>
</evidence>
<keyword evidence="3 7" id="KW-0717">Septation</keyword>
<reference evidence="10 11" key="1">
    <citation type="journal article" date="2015" name="Geomicrobiol. J.">
        <title>Caldisalinibacter kiritimatiensis gen. nov., sp. nov., a moderately thermohalophilic thiosulfate-reducing bacterium from a hypersaline microbial mat.</title>
        <authorList>
            <person name="Ben Hania W."/>
            <person name="Joseph M."/>
            <person name="Fiebig A."/>
            <person name="Bunk B."/>
            <person name="Klenk H.-P."/>
            <person name="Fardeau M.-L."/>
            <person name="Spring S."/>
        </authorList>
    </citation>
    <scope>NUCLEOTIDE SEQUENCE [LARGE SCALE GENOMIC DNA]</scope>
    <source>
        <strain evidence="10 11">L21-TH-D2</strain>
    </source>
</reference>
<comment type="function">
    <text evidence="5 7">Cell division inhibitor that blocks the formation of polar Z ring septums. Rapidly oscillates between the poles of the cell to destabilize FtsZ filaments that have formed before they mature into polar Z rings. Prevents FtsZ polymerization.</text>
</comment>
<dbReference type="STRING" id="1304284.L21TH_2128"/>
<evidence type="ECO:0000259" key="9">
    <source>
        <dbReference type="Pfam" id="PF05209"/>
    </source>
</evidence>
<organism evidence="10 11">
    <name type="scientific">Caldisalinibacter kiritimatiensis</name>
    <dbReference type="NCBI Taxonomy" id="1304284"/>
    <lineage>
        <taxon>Bacteria</taxon>
        <taxon>Bacillati</taxon>
        <taxon>Bacillota</taxon>
        <taxon>Tissierellia</taxon>
        <taxon>Tissierellales</taxon>
        <taxon>Thermohalobacteraceae</taxon>
        <taxon>Caldisalinibacter</taxon>
    </lineage>
</organism>
<evidence type="ECO:0000256" key="4">
    <source>
        <dbReference type="ARBA" id="ARBA00023306"/>
    </source>
</evidence>
<comment type="caution">
    <text evidence="10">The sequence shown here is derived from an EMBL/GenBank/DDBJ whole genome shotgun (WGS) entry which is preliminary data.</text>
</comment>
<dbReference type="eggNOG" id="COG0850">
    <property type="taxonomic scope" value="Bacteria"/>
</dbReference>
<dbReference type="GO" id="GO:0000902">
    <property type="term" value="P:cell morphogenesis"/>
    <property type="evidence" value="ECO:0007669"/>
    <property type="project" value="InterPro"/>
</dbReference>
<feature type="domain" description="Septum formation inhibitor MinC N-terminal" evidence="9">
    <location>
        <begin position="6"/>
        <end position="70"/>
    </location>
</feature>
<keyword evidence="2 7" id="KW-0132">Cell division</keyword>
<dbReference type="PATRIC" id="fig|1304284.3.peg.2093"/>
<evidence type="ECO:0000259" key="8">
    <source>
        <dbReference type="Pfam" id="PF03775"/>
    </source>
</evidence>
<dbReference type="Pfam" id="PF03775">
    <property type="entry name" value="MinC_C"/>
    <property type="match status" value="1"/>
</dbReference>
<dbReference type="GO" id="GO:1901891">
    <property type="term" value="P:regulation of cell septum assembly"/>
    <property type="evidence" value="ECO:0007669"/>
    <property type="project" value="InterPro"/>
</dbReference>